<evidence type="ECO:0000256" key="3">
    <source>
        <dbReference type="ARBA" id="ARBA00023125"/>
    </source>
</evidence>
<evidence type="ECO:0000256" key="2">
    <source>
        <dbReference type="ARBA" id="ARBA00022747"/>
    </source>
</evidence>
<feature type="domain" description="Type I restriction modification DNA specificity" evidence="4">
    <location>
        <begin position="255"/>
        <end position="401"/>
    </location>
</feature>
<keyword evidence="3" id="KW-0238">DNA-binding</keyword>
<dbReference type="EMBL" id="JTJU01000017">
    <property type="protein sequence ID" value="OBX11200.1"/>
    <property type="molecule type" value="Genomic_DNA"/>
</dbReference>
<accession>A0AB36E3S4</accession>
<dbReference type="CDD" id="cd17278">
    <property type="entry name" value="RMtype1_S_LdeBORF1052P-TRD2-CR2"/>
    <property type="match status" value="1"/>
</dbReference>
<dbReference type="AlphaFoldDB" id="A0AB36E3S4"/>
<sequence length="453" mass="50713">MDDWKEYKFSEIASFISEKINISDITTDFYISTDNMIPNFGGIFPAEKLPQASKCNSFKKYDILFSNIRTYFKKIWLATFSGGCSADVLVIRSKDENLILQKYLYLLICSPDFINFTIASSNGAKMPRGDKNAMLNYTLLVPPISYQKKAINLYLKFNAKIELNTQTNQTLEAIAQAIFKHWFIDFAPVHAKADALAAGKTAEQAELAAMTSISGKTEADIIKLANSNPQAYQQLQQTAAAFPSEFVESEMGLVPKGWEVKPLDEICSMKNGYAFKSKEWTDSGIPVIKIGSVKPMIVDVDSNGFVDTENEFLRKEFLVQAGDILIGLTGYVGEVGRIPNNRKAMLNQRVAKFLPNKINEYISYYCFVYCLARSQQFKQFAETYSKGAAQANVSTKDLLTYPTVIANDVIHIAFEKQVFAILEKILVNAGMNETLAQTRDTLLPKLLSGEIKL</sequence>
<keyword evidence="2" id="KW-0680">Restriction system</keyword>
<dbReference type="PANTHER" id="PTHR30408">
    <property type="entry name" value="TYPE-1 RESTRICTION ENZYME ECOKI SPECIFICITY PROTEIN"/>
    <property type="match status" value="1"/>
</dbReference>
<name>A0AB36E3S4_9PAST</name>
<feature type="domain" description="Type I restriction modification DNA specificity" evidence="4">
    <location>
        <begin position="1"/>
        <end position="172"/>
    </location>
</feature>
<dbReference type="PANTHER" id="PTHR30408:SF13">
    <property type="entry name" value="TYPE I RESTRICTION ENZYME HINDI SPECIFICITY SUBUNIT"/>
    <property type="match status" value="1"/>
</dbReference>
<dbReference type="SUPFAM" id="SSF116734">
    <property type="entry name" value="DNA methylase specificity domain"/>
    <property type="match status" value="2"/>
</dbReference>
<dbReference type="InterPro" id="IPR052021">
    <property type="entry name" value="Type-I_RS_S_subunit"/>
</dbReference>
<dbReference type="Proteomes" id="UP000092527">
    <property type="component" value="Unassembled WGS sequence"/>
</dbReference>
<evidence type="ECO:0000259" key="4">
    <source>
        <dbReference type="Pfam" id="PF01420"/>
    </source>
</evidence>
<dbReference type="CDD" id="cd16961">
    <property type="entry name" value="RMtype1_S_TRD-CR_like"/>
    <property type="match status" value="1"/>
</dbReference>
<gene>
    <name evidence="5" type="ORF">QV09_03490</name>
</gene>
<dbReference type="RefSeq" id="WP_066421456.1">
    <property type="nucleotide sequence ID" value="NZ_JTJU01000017.1"/>
</dbReference>
<evidence type="ECO:0000256" key="1">
    <source>
        <dbReference type="ARBA" id="ARBA00010923"/>
    </source>
</evidence>
<organism evidence="5 6">
    <name type="scientific">Gallibacterium salpingitidis</name>
    <dbReference type="NCBI Taxonomy" id="505341"/>
    <lineage>
        <taxon>Bacteria</taxon>
        <taxon>Pseudomonadati</taxon>
        <taxon>Pseudomonadota</taxon>
        <taxon>Gammaproteobacteria</taxon>
        <taxon>Pasteurellales</taxon>
        <taxon>Pasteurellaceae</taxon>
        <taxon>Gallibacterium</taxon>
    </lineage>
</organism>
<comment type="caution">
    <text evidence="5">The sequence shown here is derived from an EMBL/GenBank/DDBJ whole genome shotgun (WGS) entry which is preliminary data.</text>
</comment>
<dbReference type="InterPro" id="IPR000055">
    <property type="entry name" value="Restrct_endonuc_typeI_TRD"/>
</dbReference>
<evidence type="ECO:0000313" key="6">
    <source>
        <dbReference type="Proteomes" id="UP000092527"/>
    </source>
</evidence>
<dbReference type="InterPro" id="IPR044946">
    <property type="entry name" value="Restrct_endonuc_typeI_TRD_sf"/>
</dbReference>
<dbReference type="GO" id="GO:0003677">
    <property type="term" value="F:DNA binding"/>
    <property type="evidence" value="ECO:0007669"/>
    <property type="project" value="UniProtKB-KW"/>
</dbReference>
<proteinExistence type="inferred from homology"/>
<protein>
    <recommendedName>
        <fullName evidence="4">Type I restriction modification DNA specificity domain-containing protein</fullName>
    </recommendedName>
</protein>
<dbReference type="Pfam" id="PF01420">
    <property type="entry name" value="Methylase_S"/>
    <property type="match status" value="2"/>
</dbReference>
<evidence type="ECO:0000313" key="5">
    <source>
        <dbReference type="EMBL" id="OBX11200.1"/>
    </source>
</evidence>
<comment type="similarity">
    <text evidence="1">Belongs to the type-I restriction system S methylase family.</text>
</comment>
<dbReference type="GO" id="GO:0009307">
    <property type="term" value="P:DNA restriction-modification system"/>
    <property type="evidence" value="ECO:0007669"/>
    <property type="project" value="UniProtKB-KW"/>
</dbReference>
<reference evidence="5 6" key="1">
    <citation type="submission" date="2014-11" db="EMBL/GenBank/DDBJ databases">
        <title>Pan-genome of Gallibacterium spp.</title>
        <authorList>
            <person name="Kudirkiene E."/>
            <person name="Bojesen A.M."/>
        </authorList>
    </citation>
    <scope>NUCLEOTIDE SEQUENCE [LARGE SCALE GENOMIC DNA]</scope>
    <source>
        <strain evidence="5 6">18469/18</strain>
    </source>
</reference>
<dbReference type="Gene3D" id="3.90.220.20">
    <property type="entry name" value="DNA methylase specificity domains"/>
    <property type="match status" value="2"/>
</dbReference>